<organism evidence="1 2">
    <name type="scientific">Austropuccinia psidii MF-1</name>
    <dbReference type="NCBI Taxonomy" id="1389203"/>
    <lineage>
        <taxon>Eukaryota</taxon>
        <taxon>Fungi</taxon>
        <taxon>Dikarya</taxon>
        <taxon>Basidiomycota</taxon>
        <taxon>Pucciniomycotina</taxon>
        <taxon>Pucciniomycetes</taxon>
        <taxon>Pucciniales</taxon>
        <taxon>Sphaerophragmiaceae</taxon>
        <taxon>Austropuccinia</taxon>
    </lineage>
</organism>
<comment type="caution">
    <text evidence="1">The sequence shown here is derived from an EMBL/GenBank/DDBJ whole genome shotgun (WGS) entry which is preliminary data.</text>
</comment>
<proteinExistence type="predicted"/>
<reference evidence="1" key="1">
    <citation type="submission" date="2021-03" db="EMBL/GenBank/DDBJ databases">
        <title>Draft genome sequence of rust myrtle Austropuccinia psidii MF-1, a brazilian biotype.</title>
        <authorList>
            <person name="Quecine M.C."/>
            <person name="Pachon D.M.R."/>
            <person name="Bonatelli M.L."/>
            <person name="Correr F.H."/>
            <person name="Franceschini L.M."/>
            <person name="Leite T.F."/>
            <person name="Margarido G.R.A."/>
            <person name="Almeida C.A."/>
            <person name="Ferrarezi J.A."/>
            <person name="Labate C.A."/>
        </authorList>
    </citation>
    <scope>NUCLEOTIDE SEQUENCE</scope>
    <source>
        <strain evidence="1">MF-1</strain>
    </source>
</reference>
<sequence>MLDKARKHAIACMEDSFAYAKDKWDKSHATPDFKAGDLVLVFTTNFNNIKGCENIKDSFAGPSAIKALHGENSIEVESSEELSNKHPTSPVSLVNSYKSSYAEMFPLRNKVPQHIAPIESSGTRKIIKANKERELITKKVREYLVRYSYPACEDE</sequence>
<protein>
    <submittedName>
        <fullName evidence="1">Uncharacterized protein</fullName>
    </submittedName>
</protein>
<gene>
    <name evidence="1" type="ORF">O181_024406</name>
</gene>
<name>A0A9Q3GYL2_9BASI</name>
<dbReference type="AlphaFoldDB" id="A0A9Q3GYL2"/>
<dbReference type="EMBL" id="AVOT02007816">
    <property type="protein sequence ID" value="MBW0484691.1"/>
    <property type="molecule type" value="Genomic_DNA"/>
</dbReference>
<evidence type="ECO:0000313" key="1">
    <source>
        <dbReference type="EMBL" id="MBW0484691.1"/>
    </source>
</evidence>
<dbReference type="Proteomes" id="UP000765509">
    <property type="component" value="Unassembled WGS sequence"/>
</dbReference>
<keyword evidence="2" id="KW-1185">Reference proteome</keyword>
<evidence type="ECO:0000313" key="2">
    <source>
        <dbReference type="Proteomes" id="UP000765509"/>
    </source>
</evidence>
<accession>A0A9Q3GYL2</accession>